<dbReference type="Gene3D" id="3.30.2130.10">
    <property type="entry name" value="VC0802-like"/>
    <property type="match status" value="1"/>
</dbReference>
<feature type="domain" description="CASTOR ACT" evidence="3">
    <location>
        <begin position="94"/>
        <end position="152"/>
    </location>
</feature>
<dbReference type="Pfam" id="PF13840">
    <property type="entry name" value="ACT_7"/>
    <property type="match status" value="1"/>
</dbReference>
<dbReference type="EMBL" id="KN847481">
    <property type="protein sequence ID" value="KIX01629.1"/>
    <property type="molecule type" value="Genomic_DNA"/>
</dbReference>
<dbReference type="SUPFAM" id="SSF55021">
    <property type="entry name" value="ACT-like"/>
    <property type="match status" value="2"/>
</dbReference>
<evidence type="ECO:0008006" key="6">
    <source>
        <dbReference type="Google" id="ProtNLM"/>
    </source>
</evidence>
<dbReference type="InterPro" id="IPR045865">
    <property type="entry name" value="ACT-like_dom_sf"/>
</dbReference>
<dbReference type="HOGENOM" id="CLU_113369_0_0_1"/>
<protein>
    <recommendedName>
        <fullName evidence="6">DUF2241 domain-containing protein</fullName>
    </recommendedName>
</protein>
<evidence type="ECO:0000313" key="4">
    <source>
        <dbReference type="EMBL" id="KIX01629.1"/>
    </source>
</evidence>
<evidence type="ECO:0000259" key="3">
    <source>
        <dbReference type="Pfam" id="PF13840"/>
    </source>
</evidence>
<accession>A0A0D2I728</accession>
<dbReference type="InterPro" id="IPR018717">
    <property type="entry name" value="DUF2241"/>
</dbReference>
<dbReference type="OrthoDB" id="10064407at2759"/>
<dbReference type="GO" id="GO:0046394">
    <property type="term" value="P:carboxylic acid biosynthetic process"/>
    <property type="evidence" value="ECO:0007669"/>
    <property type="project" value="UniProtKB-ARBA"/>
</dbReference>
<dbReference type="STRING" id="1442369.A0A0D2I728"/>
<reference evidence="4 5" key="1">
    <citation type="submission" date="2015-01" db="EMBL/GenBank/DDBJ databases">
        <title>The Genome Sequence of Rhinocladiella mackenzie CBS 650.93.</title>
        <authorList>
            <consortium name="The Broad Institute Genomics Platform"/>
            <person name="Cuomo C."/>
            <person name="de Hoog S."/>
            <person name="Gorbushina A."/>
            <person name="Stielow B."/>
            <person name="Teixiera M."/>
            <person name="Abouelleil A."/>
            <person name="Chapman S.B."/>
            <person name="Priest M."/>
            <person name="Young S.K."/>
            <person name="Wortman J."/>
            <person name="Nusbaum C."/>
            <person name="Birren B."/>
        </authorList>
    </citation>
    <scope>NUCLEOTIDE SEQUENCE [LARGE SCALE GENOMIC DNA]</scope>
    <source>
        <strain evidence="4 5">CBS 650.93</strain>
    </source>
</reference>
<dbReference type="GO" id="GO:0006520">
    <property type="term" value="P:amino acid metabolic process"/>
    <property type="evidence" value="ECO:0007669"/>
    <property type="project" value="UniProtKB-ARBA"/>
</dbReference>
<dbReference type="PANTHER" id="PTHR39199:SF1">
    <property type="entry name" value="BLR5128 PROTEIN"/>
    <property type="match status" value="1"/>
</dbReference>
<evidence type="ECO:0000259" key="2">
    <source>
        <dbReference type="Pfam" id="PF10000"/>
    </source>
</evidence>
<organism evidence="4 5">
    <name type="scientific">Rhinocladiella mackenziei CBS 650.93</name>
    <dbReference type="NCBI Taxonomy" id="1442369"/>
    <lineage>
        <taxon>Eukaryota</taxon>
        <taxon>Fungi</taxon>
        <taxon>Dikarya</taxon>
        <taxon>Ascomycota</taxon>
        <taxon>Pezizomycotina</taxon>
        <taxon>Eurotiomycetes</taxon>
        <taxon>Chaetothyriomycetidae</taxon>
        <taxon>Chaetothyriales</taxon>
        <taxon>Herpotrichiellaceae</taxon>
        <taxon>Rhinocladiella</taxon>
    </lineage>
</organism>
<dbReference type="VEuPathDB" id="FungiDB:Z518_09355"/>
<gene>
    <name evidence="4" type="ORF">Z518_09355</name>
</gene>
<dbReference type="AlphaFoldDB" id="A0A0D2I728"/>
<evidence type="ECO:0000313" key="5">
    <source>
        <dbReference type="Proteomes" id="UP000053617"/>
    </source>
</evidence>
<dbReference type="InterPro" id="IPR027795">
    <property type="entry name" value="CASTOR_ACT_dom"/>
</dbReference>
<feature type="domain" description="DUF2241" evidence="2">
    <location>
        <begin position="20"/>
        <end position="80"/>
    </location>
</feature>
<dbReference type="GeneID" id="25297426"/>
<feature type="compositionally biased region" description="Polar residues" evidence="1">
    <location>
        <begin position="1"/>
        <end position="11"/>
    </location>
</feature>
<name>A0A0D2I728_9EURO</name>
<dbReference type="RefSeq" id="XP_013268765.1">
    <property type="nucleotide sequence ID" value="XM_013413311.1"/>
</dbReference>
<dbReference type="Proteomes" id="UP000053617">
    <property type="component" value="Unassembled WGS sequence"/>
</dbReference>
<keyword evidence="5" id="KW-1185">Reference proteome</keyword>
<dbReference type="PANTHER" id="PTHR39199">
    <property type="entry name" value="BLR5128 PROTEIN"/>
    <property type="match status" value="1"/>
</dbReference>
<feature type="region of interest" description="Disordered" evidence="1">
    <location>
        <begin position="1"/>
        <end position="24"/>
    </location>
</feature>
<dbReference type="Pfam" id="PF10000">
    <property type="entry name" value="ACT_3"/>
    <property type="match status" value="1"/>
</dbReference>
<proteinExistence type="predicted"/>
<sequence length="174" mass="18867">MTIVPSGTTSAAGKAEAQSPGETSLPHLLSTLTPSLHPSTFVFLSVPQSQFISPLPIPLSELTLFFHEAEGITLILPLSSLQKYAPDLKYSYPSRMITCNVHSSLEAVGFMAVLSGKLAESGISANVVSAFYHDHIFVPEGKEEEAVKVLEEVRKDTEAELKRKGEGKKRVDEI</sequence>
<evidence type="ECO:0000256" key="1">
    <source>
        <dbReference type="SAM" id="MobiDB-lite"/>
    </source>
</evidence>